<dbReference type="Proteomes" id="UP000198397">
    <property type="component" value="Unassembled WGS sequence"/>
</dbReference>
<keyword evidence="2" id="KW-1185">Reference proteome</keyword>
<dbReference type="EMBL" id="FZNQ01000030">
    <property type="protein sequence ID" value="SNR66088.1"/>
    <property type="molecule type" value="Genomic_DNA"/>
</dbReference>
<accession>A0A238Y5I4</accession>
<gene>
    <name evidence="1" type="ORF">SAMN06264855_13022</name>
</gene>
<dbReference type="PIRSF" id="PIRSF019435">
    <property type="entry name" value="UCP019435"/>
    <property type="match status" value="1"/>
</dbReference>
<evidence type="ECO:0000313" key="1">
    <source>
        <dbReference type="EMBL" id="SNR66088.1"/>
    </source>
</evidence>
<dbReference type="PANTHER" id="PTHR39640:SF1">
    <property type="entry name" value="DUF790 FAMILY PROTEIN"/>
    <property type="match status" value="1"/>
</dbReference>
<dbReference type="Pfam" id="PF05626">
    <property type="entry name" value="DUF790"/>
    <property type="match status" value="1"/>
</dbReference>
<dbReference type="AlphaFoldDB" id="A0A238Y5I4"/>
<protein>
    <recommendedName>
        <fullName evidence="3">DUF790 family protein</fullName>
    </recommendedName>
</protein>
<reference evidence="1 2" key="1">
    <citation type="submission" date="2017-06" db="EMBL/GenBank/DDBJ databases">
        <authorList>
            <person name="Kim H.J."/>
            <person name="Triplett B.A."/>
        </authorList>
    </citation>
    <scope>NUCLEOTIDE SEQUENCE [LARGE SCALE GENOMIC DNA]</scope>
    <source>
        <strain evidence="1 2">DSM 8800</strain>
    </source>
</reference>
<evidence type="ECO:0008006" key="3">
    <source>
        <dbReference type="Google" id="ProtNLM"/>
    </source>
</evidence>
<organism evidence="1 2">
    <name type="scientific">Halorubrum vacuolatum</name>
    <name type="common">Natronobacterium vacuolatum</name>
    <dbReference type="NCBI Taxonomy" id="63740"/>
    <lineage>
        <taxon>Archaea</taxon>
        <taxon>Methanobacteriati</taxon>
        <taxon>Methanobacteriota</taxon>
        <taxon>Stenosarchaea group</taxon>
        <taxon>Halobacteria</taxon>
        <taxon>Halobacteriales</taxon>
        <taxon>Haloferacaceae</taxon>
        <taxon>Halorubrum</taxon>
    </lineage>
</organism>
<dbReference type="PANTHER" id="PTHR39640">
    <property type="entry name" value="VNG6129C"/>
    <property type="match status" value="1"/>
</dbReference>
<proteinExistence type="predicted"/>
<dbReference type="InterPro" id="IPR008508">
    <property type="entry name" value="Bax1"/>
</dbReference>
<name>A0A238Y5I4_HALVU</name>
<sequence>MPVLTADLARSRTTDETVTPLFIDPDAERYRETARELIQLFENHLGEPKGDLENAIDELTVADTDYKIVQGLAKLLKDESEFEVVASVEPHEIRQQLFEKANERYPIVRQPTLGEDTQKLEVYSGVADDLGLSLEECYRGMYADLEDNKRLVRIGTRTADQYASDDDASTSTTNLTGSSDAEYEHTDLTVDWLLTRYNLALAQAVLYDATEMRIRVWDHFGTVFSYVKLFGLMHRIYPIDADGERVPSTDQAAGYEAVLDGPASLFSQSQKYGIRMANFLPALPLCDRWEMTATILVDKTTGETRQFMLDHTEGLDSHYSAGNRFDSDVERTLANKWERANTEWELVREDDVFDLGAEVMIPDFAIEHPDGRRAIFEIVGFWTPEYLNEKLAKIRGADLDHLLVAVSERLECSADDFGGASDRVLWFKSGIHVYDVVELAEAHAIDGHAPDHRH</sequence>
<evidence type="ECO:0000313" key="2">
    <source>
        <dbReference type="Proteomes" id="UP000198397"/>
    </source>
</evidence>